<dbReference type="SUPFAM" id="SSF54593">
    <property type="entry name" value="Glyoxalase/Bleomycin resistance protein/Dihydroxybiphenyl dioxygenase"/>
    <property type="match status" value="1"/>
</dbReference>
<protein>
    <submittedName>
        <fullName evidence="2">Glyoxalase family protein</fullName>
    </submittedName>
</protein>
<dbReference type="Pfam" id="PF18029">
    <property type="entry name" value="Glyoxalase_6"/>
    <property type="match status" value="1"/>
</dbReference>
<dbReference type="InterPro" id="IPR052164">
    <property type="entry name" value="Anthracycline_SecMetBiosynth"/>
</dbReference>
<dbReference type="Gene3D" id="3.10.180.10">
    <property type="entry name" value="2,3-Dihydroxybiphenyl 1,2-Dioxygenase, domain 1"/>
    <property type="match status" value="1"/>
</dbReference>
<name>A0A3B0RUA6_9ZZZZ</name>
<dbReference type="InterPro" id="IPR029068">
    <property type="entry name" value="Glyas_Bleomycin-R_OHBP_Dase"/>
</dbReference>
<organism evidence="2">
    <name type="scientific">hydrothermal vent metagenome</name>
    <dbReference type="NCBI Taxonomy" id="652676"/>
    <lineage>
        <taxon>unclassified sequences</taxon>
        <taxon>metagenomes</taxon>
        <taxon>ecological metagenomes</taxon>
    </lineage>
</organism>
<dbReference type="InterPro" id="IPR041581">
    <property type="entry name" value="Glyoxalase_6"/>
</dbReference>
<gene>
    <name evidence="2" type="ORF">MNBD_ALPHA05-829</name>
</gene>
<dbReference type="EMBL" id="UOEH01000145">
    <property type="protein sequence ID" value="VAV94731.1"/>
    <property type="molecule type" value="Genomic_DNA"/>
</dbReference>
<evidence type="ECO:0000259" key="1">
    <source>
        <dbReference type="PROSITE" id="PS51819"/>
    </source>
</evidence>
<dbReference type="PROSITE" id="PS51257">
    <property type="entry name" value="PROKAR_LIPOPROTEIN"/>
    <property type="match status" value="1"/>
</dbReference>
<evidence type="ECO:0000313" key="2">
    <source>
        <dbReference type="EMBL" id="VAV94731.1"/>
    </source>
</evidence>
<dbReference type="InterPro" id="IPR037523">
    <property type="entry name" value="VOC_core"/>
</dbReference>
<dbReference type="AlphaFoldDB" id="A0A3B0RUA6"/>
<proteinExistence type="predicted"/>
<reference evidence="2" key="1">
    <citation type="submission" date="2018-06" db="EMBL/GenBank/DDBJ databases">
        <authorList>
            <person name="Zhirakovskaya E."/>
        </authorList>
    </citation>
    <scope>NUCLEOTIDE SEQUENCE</scope>
</reference>
<feature type="domain" description="VOC" evidence="1">
    <location>
        <begin position="47"/>
        <end position="153"/>
    </location>
</feature>
<accession>A0A3B0RUA6</accession>
<dbReference type="PROSITE" id="PS51819">
    <property type="entry name" value="VOC"/>
    <property type="match status" value="1"/>
</dbReference>
<dbReference type="CDD" id="cd07247">
    <property type="entry name" value="SgaA_N_like"/>
    <property type="match status" value="1"/>
</dbReference>
<dbReference type="PANTHER" id="PTHR33993">
    <property type="entry name" value="GLYOXALASE-RELATED"/>
    <property type="match status" value="1"/>
</dbReference>
<sequence length="158" mass="16914">MAFAPSRFSFGMLFAAGFVIALTGCNAQDAATTHSLEEAVVTHTNNHIDYVEFAAEDLSVAKAFYAAAFGWEFQDWAPTYVSFSGAGVEGGIRGGETPVNGSTLVILYADDLEASEKRVVEAGGEVTERHEFPGGKRFHFRDPSGNVLGVWTLVEAEG</sequence>
<dbReference type="PANTHER" id="PTHR33993:SF1">
    <property type="entry name" value="GLYOXALASE FAMILY PROTEIN"/>
    <property type="match status" value="1"/>
</dbReference>